<dbReference type="VEuPathDB" id="VectorBase:CSON002227"/>
<proteinExistence type="predicted"/>
<protein>
    <submittedName>
        <fullName evidence="2">CSON002227 protein</fullName>
    </submittedName>
</protein>
<evidence type="ECO:0000256" key="1">
    <source>
        <dbReference type="SAM" id="SignalP"/>
    </source>
</evidence>
<accession>A0A336MJY6</accession>
<organism evidence="2">
    <name type="scientific">Culicoides sonorensis</name>
    <name type="common">Biting midge</name>
    <dbReference type="NCBI Taxonomy" id="179676"/>
    <lineage>
        <taxon>Eukaryota</taxon>
        <taxon>Metazoa</taxon>
        <taxon>Ecdysozoa</taxon>
        <taxon>Arthropoda</taxon>
        <taxon>Hexapoda</taxon>
        <taxon>Insecta</taxon>
        <taxon>Pterygota</taxon>
        <taxon>Neoptera</taxon>
        <taxon>Endopterygota</taxon>
        <taxon>Diptera</taxon>
        <taxon>Nematocera</taxon>
        <taxon>Chironomoidea</taxon>
        <taxon>Ceratopogonidae</taxon>
        <taxon>Ceratopogoninae</taxon>
        <taxon>Culicoides</taxon>
        <taxon>Monoculicoides</taxon>
    </lineage>
</organism>
<name>A0A336MJY6_CULSO</name>
<keyword evidence="1" id="KW-0732">Signal</keyword>
<dbReference type="AlphaFoldDB" id="A0A336MJY6"/>
<feature type="chain" id="PRO_5016434676" evidence="1">
    <location>
        <begin position="21"/>
        <end position="110"/>
    </location>
</feature>
<evidence type="ECO:0000313" key="2">
    <source>
        <dbReference type="EMBL" id="SSX30250.1"/>
    </source>
</evidence>
<feature type="signal peptide" evidence="1">
    <location>
        <begin position="1"/>
        <end position="20"/>
    </location>
</feature>
<reference evidence="2" key="1">
    <citation type="submission" date="2018-07" db="EMBL/GenBank/DDBJ databases">
        <authorList>
            <person name="Quirk P.G."/>
            <person name="Krulwich T.A."/>
        </authorList>
    </citation>
    <scope>NUCLEOTIDE SEQUENCE</scope>
</reference>
<sequence length="110" mass="12716">MTFILILTIFVVFQINLTVSQIPVNHLCKKTTAKIWVPTTECGERCKMNPPEKNTVAFCTNEKCFCYKQYIIPGNVDYTKFNETKKKTNSVEKLMHSVLEGLPKRQIDLK</sequence>
<gene>
    <name evidence="2" type="primary">CSON002227</name>
</gene>
<dbReference type="EMBL" id="UFQT01001374">
    <property type="protein sequence ID" value="SSX30250.1"/>
    <property type="molecule type" value="Genomic_DNA"/>
</dbReference>